<gene>
    <name evidence="10" type="ORF">O159_08960</name>
</gene>
<keyword evidence="6" id="KW-0812">Transmembrane</keyword>
<dbReference type="InterPro" id="IPR000014">
    <property type="entry name" value="PAS"/>
</dbReference>
<dbReference type="InterPro" id="IPR036097">
    <property type="entry name" value="HisK_dim/P_sf"/>
</dbReference>
<comment type="similarity">
    <text evidence="3">Belongs to the carbon-nitrogen hydrolase superfamily. NIT1/NIT2 family.</text>
</comment>
<feature type="region of interest" description="Disordered" evidence="5">
    <location>
        <begin position="423"/>
        <end position="592"/>
    </location>
</feature>
<feature type="compositionally biased region" description="Gly residues" evidence="5">
    <location>
        <begin position="429"/>
        <end position="441"/>
    </location>
</feature>
<comment type="subcellular location">
    <subcellularLocation>
        <location evidence="2">Cell membrane</location>
    </subcellularLocation>
</comment>
<feature type="compositionally biased region" description="Basic and acidic residues" evidence="5">
    <location>
        <begin position="478"/>
        <end position="496"/>
    </location>
</feature>
<dbReference type="InterPro" id="IPR001110">
    <property type="entry name" value="UPF0012_CS"/>
</dbReference>
<dbReference type="STRING" id="1389489.O159_08960"/>
<dbReference type="eggNOG" id="COG0388">
    <property type="taxonomic scope" value="Bacteria"/>
</dbReference>
<dbReference type="PROSITE" id="PS50113">
    <property type="entry name" value="PAC"/>
    <property type="match status" value="1"/>
</dbReference>
<dbReference type="Pfam" id="PF00795">
    <property type="entry name" value="CN_hydrolase"/>
    <property type="match status" value="1"/>
</dbReference>
<organism evidence="10 11">
    <name type="scientific">Leifsonia xyli subsp. cynodontis DSM 46306</name>
    <dbReference type="NCBI Taxonomy" id="1389489"/>
    <lineage>
        <taxon>Bacteria</taxon>
        <taxon>Bacillati</taxon>
        <taxon>Actinomycetota</taxon>
        <taxon>Actinomycetes</taxon>
        <taxon>Micrococcales</taxon>
        <taxon>Microbacteriaceae</taxon>
        <taxon>Leifsonia</taxon>
    </lineage>
</organism>
<feature type="transmembrane region" description="Helical" evidence="6">
    <location>
        <begin position="47"/>
        <end position="68"/>
    </location>
</feature>
<sequence>MTFERLLSRIPIDSPSPLMKQLPTLIGFALAVMLSFLPKVVTAVLPLYFFLAIGLIVLATVLAAMLPWNRMDTRWVVIVPIISMFAVGSLRLATDASVSPFVVLTLLPFVWIATEAGRINILYAGAGTFLVLLAPLVVGDIPTNDGDIVRLVFSPFIYAIVALVVNEVAHRMRVHLAAARTAAVEQEATLARAVKAQDELVLNEARLKTANRLIQSVWNAVTEQSVIGSDLNGLIDVWNPGAEKMLGLTEKQVIAGRRHVIEFHLASELENRLRDMDAQFITVPSVDDFSALIDAVRAGYADIRDWTYVRADGKHVPVQVAATPRLDENGHRVGFIFVATDMTQAREFARLKDEFVGLISHELRTPLSSILGYMELMRDDDEAPLSDKQLQYLSVAERNAHRLLRLVGDLLFTAQVESGHFPHQLQGGRALGRHGGLGGVRRTGRGEREGGARQRSARASRRGSRRHGPSGAGCGQSRLERAQVHSGRWDGHRHPAGDGGGGDHRHRHRHRHPGRGAEQPLAALLPCVDGDTQRGSRGGPRAHDHEGDRDGARRSSRHPERRGRRHLDQPAPARGEARAGGAGGSRGPGGHVSGAGVAVVQFAPSDDRAHNRGTVAALLADAVERGARLVVFPEYSSYFADPLGVSFADNAEPLDGDFVRSLADAARRHRVFAIAGLVERMGERHKFSNTLVAVDPSGATVAVYRKQHLYDAFGSRESERAIPGDLAWPETFDVDGLRVGMQTCYDLRFPEVTRRLVDAGAQLVALPAQWVRGPRKEQHWATLLAARAIENTIYIAAAGHPPPSGVGASRIVDPVGVTIAGIAEETGVAVASVSAERLAAVRERNPALGLRRYRVEPAG</sequence>
<evidence type="ECO:0000256" key="3">
    <source>
        <dbReference type="ARBA" id="ARBA00010613"/>
    </source>
</evidence>
<dbReference type="InterPro" id="IPR001610">
    <property type="entry name" value="PAC"/>
</dbReference>
<protein>
    <recommendedName>
        <fullName evidence="4">histidine kinase</fullName>
        <ecNumber evidence="4">2.7.13.3</ecNumber>
    </recommendedName>
</protein>
<dbReference type="SUPFAM" id="SSF55785">
    <property type="entry name" value="PYP-like sensor domain (PAS domain)"/>
    <property type="match status" value="1"/>
</dbReference>
<name>U3PBZ6_LEIXC</name>
<reference evidence="10 11" key="1">
    <citation type="journal article" date="2013" name="Genome Announc.">
        <title>Complete Genome Sequence of Leifsonia xyli subsp. cynodontis Strain DSM46306, a Gram-Positive Bacterial Pathogen of Grasses.</title>
        <authorList>
            <person name="Monteiro-Vitorello C.B."/>
            <person name="Zerillo M.M."/>
            <person name="Van Sluys M.A."/>
            <person name="Camargo L.E."/>
            <person name="Kitajima J.P."/>
        </authorList>
    </citation>
    <scope>NUCLEOTIDE SEQUENCE [LARGE SCALE GENOMIC DNA]</scope>
    <source>
        <strain evidence="10 11">DSM 46306</strain>
    </source>
</reference>
<dbReference type="HOGENOM" id="CLU_332836_0_0_11"/>
<dbReference type="Pfam" id="PF13426">
    <property type="entry name" value="PAS_9"/>
    <property type="match status" value="1"/>
</dbReference>
<dbReference type="CDD" id="cd00130">
    <property type="entry name" value="PAS"/>
    <property type="match status" value="1"/>
</dbReference>
<evidence type="ECO:0000259" key="8">
    <source>
        <dbReference type="PROSITE" id="PS50113"/>
    </source>
</evidence>
<dbReference type="Proteomes" id="UP000016743">
    <property type="component" value="Chromosome"/>
</dbReference>
<dbReference type="eggNOG" id="COG5002">
    <property type="taxonomic scope" value="Bacteria"/>
</dbReference>
<evidence type="ECO:0000259" key="7">
    <source>
        <dbReference type="PROSITE" id="PS50112"/>
    </source>
</evidence>
<proteinExistence type="inferred from homology"/>
<feature type="transmembrane region" description="Helical" evidence="6">
    <location>
        <begin position="121"/>
        <end position="142"/>
    </location>
</feature>
<dbReference type="PANTHER" id="PTHR23088:SF27">
    <property type="entry name" value="DEAMINATED GLUTATHIONE AMIDASE"/>
    <property type="match status" value="1"/>
</dbReference>
<evidence type="ECO:0000256" key="4">
    <source>
        <dbReference type="ARBA" id="ARBA00012438"/>
    </source>
</evidence>
<evidence type="ECO:0000313" key="10">
    <source>
        <dbReference type="EMBL" id="AGW41033.1"/>
    </source>
</evidence>
<evidence type="ECO:0000256" key="2">
    <source>
        <dbReference type="ARBA" id="ARBA00004236"/>
    </source>
</evidence>
<keyword evidence="11" id="KW-1185">Reference proteome</keyword>
<dbReference type="Gene3D" id="1.10.287.130">
    <property type="match status" value="1"/>
</dbReference>
<keyword evidence="6" id="KW-0472">Membrane</keyword>
<dbReference type="InterPro" id="IPR003010">
    <property type="entry name" value="C-N_Hydrolase"/>
</dbReference>
<evidence type="ECO:0000256" key="5">
    <source>
        <dbReference type="SAM" id="MobiDB-lite"/>
    </source>
</evidence>
<dbReference type="AlphaFoldDB" id="U3PBZ6"/>
<dbReference type="EMBL" id="CP006734">
    <property type="protein sequence ID" value="AGW41033.1"/>
    <property type="molecule type" value="Genomic_DNA"/>
</dbReference>
<dbReference type="Pfam" id="PF00512">
    <property type="entry name" value="HisKA"/>
    <property type="match status" value="1"/>
</dbReference>
<evidence type="ECO:0000313" key="11">
    <source>
        <dbReference type="Proteomes" id="UP000016743"/>
    </source>
</evidence>
<evidence type="ECO:0000256" key="6">
    <source>
        <dbReference type="SAM" id="Phobius"/>
    </source>
</evidence>
<dbReference type="GO" id="GO:0000155">
    <property type="term" value="F:phosphorelay sensor kinase activity"/>
    <property type="evidence" value="ECO:0007669"/>
    <property type="project" value="InterPro"/>
</dbReference>
<feature type="compositionally biased region" description="Gly residues" evidence="5">
    <location>
        <begin position="578"/>
        <end position="592"/>
    </location>
</feature>
<dbReference type="NCBIfam" id="TIGR00229">
    <property type="entry name" value="sensory_box"/>
    <property type="match status" value="1"/>
</dbReference>
<evidence type="ECO:0000259" key="9">
    <source>
        <dbReference type="PROSITE" id="PS50263"/>
    </source>
</evidence>
<dbReference type="PROSITE" id="PS50263">
    <property type="entry name" value="CN_HYDROLASE"/>
    <property type="match status" value="1"/>
</dbReference>
<feature type="compositionally biased region" description="Basic residues" evidence="5">
    <location>
        <begin position="455"/>
        <end position="468"/>
    </location>
</feature>
<dbReference type="Gene3D" id="3.60.110.10">
    <property type="entry name" value="Carbon-nitrogen hydrolase"/>
    <property type="match status" value="1"/>
</dbReference>
<feature type="compositionally biased region" description="Basic and acidic residues" evidence="5">
    <location>
        <begin position="541"/>
        <end position="553"/>
    </location>
</feature>
<dbReference type="PANTHER" id="PTHR23088">
    <property type="entry name" value="NITRILASE-RELATED"/>
    <property type="match status" value="1"/>
</dbReference>
<dbReference type="Gene3D" id="3.30.450.20">
    <property type="entry name" value="PAS domain"/>
    <property type="match status" value="1"/>
</dbReference>
<accession>U3PBZ6</accession>
<feature type="transmembrane region" description="Helical" evidence="6">
    <location>
        <begin position="148"/>
        <end position="165"/>
    </location>
</feature>
<dbReference type="CDD" id="cd07581">
    <property type="entry name" value="nitrilase_3"/>
    <property type="match status" value="1"/>
</dbReference>
<feature type="transmembrane region" description="Helical" evidence="6">
    <location>
        <begin position="21"/>
        <end position="41"/>
    </location>
</feature>
<dbReference type="PATRIC" id="fig|1389489.3.peg.864"/>
<feature type="compositionally biased region" description="Basic residues" evidence="5">
    <location>
        <begin position="504"/>
        <end position="514"/>
    </location>
</feature>
<dbReference type="InterPro" id="IPR003661">
    <property type="entry name" value="HisK_dim/P_dom"/>
</dbReference>
<dbReference type="EC" id="2.7.13.3" evidence="4"/>
<dbReference type="InterPro" id="IPR000700">
    <property type="entry name" value="PAS-assoc_C"/>
</dbReference>
<dbReference type="SUPFAM" id="SSF47384">
    <property type="entry name" value="Homodimeric domain of signal transducing histidine kinase"/>
    <property type="match status" value="1"/>
</dbReference>
<dbReference type="InterPro" id="IPR035965">
    <property type="entry name" value="PAS-like_dom_sf"/>
</dbReference>
<feature type="domain" description="CN hydrolase" evidence="9">
    <location>
        <begin position="595"/>
        <end position="835"/>
    </location>
</feature>
<dbReference type="GO" id="GO:0005886">
    <property type="term" value="C:plasma membrane"/>
    <property type="evidence" value="ECO:0007669"/>
    <property type="project" value="UniProtKB-SubCell"/>
</dbReference>
<dbReference type="SUPFAM" id="SSF56317">
    <property type="entry name" value="Carbon-nitrogen hydrolase"/>
    <property type="match status" value="1"/>
</dbReference>
<feature type="transmembrane region" description="Helical" evidence="6">
    <location>
        <begin position="98"/>
        <end position="114"/>
    </location>
</feature>
<dbReference type="PROSITE" id="PS01227">
    <property type="entry name" value="UPF0012"/>
    <property type="match status" value="1"/>
</dbReference>
<dbReference type="CDD" id="cd00082">
    <property type="entry name" value="HisKA"/>
    <property type="match status" value="1"/>
</dbReference>
<evidence type="ECO:0000256" key="1">
    <source>
        <dbReference type="ARBA" id="ARBA00000085"/>
    </source>
</evidence>
<dbReference type="PROSITE" id="PS50112">
    <property type="entry name" value="PAS"/>
    <property type="match status" value="1"/>
</dbReference>
<feature type="transmembrane region" description="Helical" evidence="6">
    <location>
        <begin position="75"/>
        <end position="92"/>
    </location>
</feature>
<dbReference type="SMART" id="SM00388">
    <property type="entry name" value="HisKA"/>
    <property type="match status" value="1"/>
</dbReference>
<keyword evidence="6" id="KW-1133">Transmembrane helix</keyword>
<feature type="domain" description="PAC" evidence="8">
    <location>
        <begin position="302"/>
        <end position="354"/>
    </location>
</feature>
<dbReference type="KEGG" id="lxy:O159_08960"/>
<dbReference type="InterPro" id="IPR036526">
    <property type="entry name" value="C-N_Hydrolase_sf"/>
</dbReference>
<dbReference type="SMART" id="SM00086">
    <property type="entry name" value="PAC"/>
    <property type="match status" value="1"/>
</dbReference>
<comment type="catalytic activity">
    <reaction evidence="1">
        <text>ATP + protein L-histidine = ADP + protein N-phospho-L-histidine.</text>
        <dbReference type="EC" id="2.7.13.3"/>
    </reaction>
</comment>
<feature type="compositionally biased region" description="Basic residues" evidence="5">
    <location>
        <begin position="554"/>
        <end position="565"/>
    </location>
</feature>
<feature type="domain" description="PAS" evidence="7">
    <location>
        <begin position="226"/>
        <end position="254"/>
    </location>
</feature>